<dbReference type="EMBL" id="MTSL01000163">
    <property type="protein sequence ID" value="PJF17726.1"/>
    <property type="molecule type" value="Genomic_DNA"/>
</dbReference>
<feature type="signal peptide" evidence="1">
    <location>
        <begin position="1"/>
        <end position="15"/>
    </location>
</feature>
<keyword evidence="1" id="KW-0732">Signal</keyword>
<evidence type="ECO:0000256" key="1">
    <source>
        <dbReference type="SAM" id="SignalP"/>
    </source>
</evidence>
<name>A0A2H9TJ27_9FUNG</name>
<keyword evidence="3" id="KW-1185">Reference proteome</keyword>
<comment type="caution">
    <text evidence="2">The sequence shown here is derived from an EMBL/GenBank/DDBJ whole genome shotgun (WGS) entry which is preliminary data.</text>
</comment>
<dbReference type="AlphaFoldDB" id="A0A2H9TJ27"/>
<feature type="chain" id="PRO_5014191618" evidence="1">
    <location>
        <begin position="16"/>
        <end position="1087"/>
    </location>
</feature>
<dbReference type="Proteomes" id="UP000240830">
    <property type="component" value="Unassembled WGS sequence"/>
</dbReference>
<evidence type="ECO:0000313" key="2">
    <source>
        <dbReference type="EMBL" id="PJF17726.1"/>
    </source>
</evidence>
<reference evidence="2 3" key="1">
    <citation type="submission" date="2016-10" db="EMBL/GenBank/DDBJ databases">
        <title>The genome of Paramicrosporidium saccamoebae is the missing link in understanding Cryptomycota and Microsporidia evolution.</title>
        <authorList>
            <person name="Quandt C.A."/>
            <person name="Beaudet D."/>
            <person name="Corsaro D."/>
            <person name="Michel R."/>
            <person name="Corradi N."/>
            <person name="James T."/>
        </authorList>
    </citation>
    <scope>NUCLEOTIDE SEQUENCE [LARGE SCALE GENOMIC DNA]</scope>
    <source>
        <strain evidence="2 3">KSL3</strain>
    </source>
</reference>
<organism evidence="2 3">
    <name type="scientific">Paramicrosporidium saccamoebae</name>
    <dbReference type="NCBI Taxonomy" id="1246581"/>
    <lineage>
        <taxon>Eukaryota</taxon>
        <taxon>Fungi</taxon>
        <taxon>Fungi incertae sedis</taxon>
        <taxon>Cryptomycota</taxon>
        <taxon>Cryptomycota incertae sedis</taxon>
        <taxon>Paramicrosporidium</taxon>
    </lineage>
</organism>
<proteinExistence type="predicted"/>
<evidence type="ECO:0000313" key="3">
    <source>
        <dbReference type="Proteomes" id="UP000240830"/>
    </source>
</evidence>
<accession>A0A2H9TJ27</accession>
<protein>
    <submittedName>
        <fullName evidence="2">Uncharacterized protein</fullName>
    </submittedName>
</protein>
<gene>
    <name evidence="2" type="ORF">PSACC_02460</name>
</gene>
<sequence length="1087" mass="120105">MHHLVIFLLLGQVLGALQFGTLFRHQKLNSAVKSESDSLIDLSDRAFMATLHLEGTGLKVGWIDGMGILLVPKMGKMKTPDTNNVIKVQRDDIIIIYHGLKFQKTRYNKVTAERLKQLVESDTSGCVFGVTIQNALAPEEKMMLLTPSRGFADYYLRNAENSPKHVLNLGMCMIFTPMNVSRLWLCVYERVLEASVEKGGAGILIRNGDVVERFGSKTKFIPLRHGDVVLAMLPKEQNAGQQRKGKNPLPLDQAIALIQQGNRSHLGKLFPDFTSFVATIVEQIPSYLEETAFFGVGEVTCGKFGFHSTCEAQWEFDGNSMNIALRQANVVHIKNEKNKDVAGLADNMKQMEIEENALTFGLRHCQLPHLKPRDIVVLIVGFNGGSETIKISTIKRALSGCKTSADLQKALNGLNFHPTTTAMAAFISDRIPPSKLKMASLTTNELTNAAHENTPGIKYANTVAFKNVSRKFKLESGKGEANHDDLEVEEGDLVMVLLPSQKGESKYNPLEIGSEAQYDLDDVDGLLTRFFPDGAVAAIAVRCKSAVSNQVGPPFPELTFASLSRLYLPNCHTVSSVTCGLIFADRSKVKFSGQSFTTAHRPGSVTRKYLVIPDTTRPLTSQPTGVVSLDRLVLGDEKYFPGSIILGAMQHLVIVLLLGQVFGALQFGTLFRHQKLNRVVKSESNSLIDISDRAFSTMLRLEESARLKVGWIDGMGILLVPKVGRMKTPDTNNVIKVQRDDIIIIYHGPKFQKDRYNKVTAERLKQLVESDTSACVFGVTIQNALAPEEEIVPLTPNRGFVGYYLRNVEADSRIILHHTGCIVKSQLDVVQLNLMILNNALRASVERGGTGALIRDGRVVERFGPNEKLLSFRHGDVVLAMLPKKQDTSRQRNRRIPLPLDEAISHIQQGNRSRLGKLFPDLTSFVATIVDDLPSYLEDAVIVGEGTMDCGSLYSVNRRGTAWWFEGNTIKCGLQQANFIHIENEETRDVAKLAAKMEELEIEENAITFNIGLHQVPHLKPRDIVVFISGFNGGSETIKESAIKHALSGCKTSADLQKALNGLKFHPTTTAMAAFISDKIPPSKLKM</sequence>
<feature type="non-terminal residue" evidence="2">
    <location>
        <position position="1087"/>
    </location>
</feature>